<name>A0ABN9E7B6_9NEOB</name>
<sequence>MEHFLFPLTSGLFYSQWPKLVHFTDGLLIRFLGHYSKPILFAFMEPSSSLSCNATSCCFLTLTCTLPQIYTNL</sequence>
<accession>A0ABN9E7B6</accession>
<evidence type="ECO:0000313" key="2">
    <source>
        <dbReference type="Proteomes" id="UP001162483"/>
    </source>
</evidence>
<evidence type="ECO:0000313" key="1">
    <source>
        <dbReference type="EMBL" id="CAI9579546.1"/>
    </source>
</evidence>
<organism evidence="1 2">
    <name type="scientific">Staurois parvus</name>
    <dbReference type="NCBI Taxonomy" id="386267"/>
    <lineage>
        <taxon>Eukaryota</taxon>
        <taxon>Metazoa</taxon>
        <taxon>Chordata</taxon>
        <taxon>Craniata</taxon>
        <taxon>Vertebrata</taxon>
        <taxon>Euteleostomi</taxon>
        <taxon>Amphibia</taxon>
        <taxon>Batrachia</taxon>
        <taxon>Anura</taxon>
        <taxon>Neobatrachia</taxon>
        <taxon>Ranoidea</taxon>
        <taxon>Ranidae</taxon>
        <taxon>Staurois</taxon>
    </lineage>
</organism>
<protein>
    <submittedName>
        <fullName evidence="1">Uncharacterized protein</fullName>
    </submittedName>
</protein>
<gene>
    <name evidence="1" type="ORF">SPARVUS_LOCUS9093070</name>
</gene>
<keyword evidence="2" id="KW-1185">Reference proteome</keyword>
<dbReference type="Proteomes" id="UP001162483">
    <property type="component" value="Unassembled WGS sequence"/>
</dbReference>
<dbReference type="EMBL" id="CATNWA010015102">
    <property type="protein sequence ID" value="CAI9579546.1"/>
    <property type="molecule type" value="Genomic_DNA"/>
</dbReference>
<reference evidence="1" key="1">
    <citation type="submission" date="2023-05" db="EMBL/GenBank/DDBJ databases">
        <authorList>
            <person name="Stuckert A."/>
        </authorList>
    </citation>
    <scope>NUCLEOTIDE SEQUENCE</scope>
</reference>
<comment type="caution">
    <text evidence="1">The sequence shown here is derived from an EMBL/GenBank/DDBJ whole genome shotgun (WGS) entry which is preliminary data.</text>
</comment>
<proteinExistence type="predicted"/>